<dbReference type="SMART" id="SM00950">
    <property type="entry name" value="Piwi"/>
    <property type="match status" value="1"/>
</dbReference>
<dbReference type="AlphaFoldDB" id="A0A8H6YXX1"/>
<evidence type="ECO:0000256" key="1">
    <source>
        <dbReference type="SAM" id="MobiDB-lite"/>
    </source>
</evidence>
<dbReference type="Pfam" id="PF16488">
    <property type="entry name" value="ArgoL2"/>
    <property type="match status" value="1"/>
</dbReference>
<dbReference type="GO" id="GO:0003676">
    <property type="term" value="F:nucleic acid binding"/>
    <property type="evidence" value="ECO:0007669"/>
    <property type="project" value="InterPro"/>
</dbReference>
<dbReference type="InterPro" id="IPR032474">
    <property type="entry name" value="Argonaute_N"/>
</dbReference>
<dbReference type="Pfam" id="PF02171">
    <property type="entry name" value="Piwi"/>
    <property type="match status" value="1"/>
</dbReference>
<protein>
    <submittedName>
        <fullName evidence="3">Protein argonaute-2</fullName>
    </submittedName>
</protein>
<feature type="compositionally biased region" description="Gly residues" evidence="1">
    <location>
        <begin position="156"/>
        <end position="178"/>
    </location>
</feature>
<gene>
    <name evidence="3" type="ORF">MSAN_00886800</name>
</gene>
<dbReference type="SUPFAM" id="SSF53098">
    <property type="entry name" value="Ribonuclease H-like"/>
    <property type="match status" value="1"/>
</dbReference>
<dbReference type="InterPro" id="IPR003165">
    <property type="entry name" value="Piwi"/>
</dbReference>
<evidence type="ECO:0000313" key="3">
    <source>
        <dbReference type="EMBL" id="KAF7366306.1"/>
    </source>
</evidence>
<dbReference type="Gene3D" id="2.170.260.10">
    <property type="entry name" value="paz domain"/>
    <property type="match status" value="1"/>
</dbReference>
<dbReference type="Proteomes" id="UP000623467">
    <property type="component" value="Unassembled WGS sequence"/>
</dbReference>
<dbReference type="OrthoDB" id="10252740at2759"/>
<dbReference type="InterPro" id="IPR014811">
    <property type="entry name" value="ArgoL1"/>
</dbReference>
<comment type="caution">
    <text evidence="3">The sequence shown here is derived from an EMBL/GenBank/DDBJ whole genome shotgun (WGS) entry which is preliminary data.</text>
</comment>
<dbReference type="EMBL" id="JACAZH010000006">
    <property type="protein sequence ID" value="KAF7366306.1"/>
    <property type="molecule type" value="Genomic_DNA"/>
</dbReference>
<dbReference type="CDD" id="cd02846">
    <property type="entry name" value="PAZ_argonaute_like"/>
    <property type="match status" value="1"/>
</dbReference>
<evidence type="ECO:0000259" key="2">
    <source>
        <dbReference type="PROSITE" id="PS50822"/>
    </source>
</evidence>
<dbReference type="PANTHER" id="PTHR22891">
    <property type="entry name" value="EUKARYOTIC TRANSLATION INITIATION FACTOR 2C"/>
    <property type="match status" value="1"/>
</dbReference>
<dbReference type="Pfam" id="PF08699">
    <property type="entry name" value="ArgoL1"/>
    <property type="match status" value="1"/>
</dbReference>
<evidence type="ECO:0000313" key="4">
    <source>
        <dbReference type="Proteomes" id="UP000623467"/>
    </source>
</evidence>
<dbReference type="InterPro" id="IPR045246">
    <property type="entry name" value="Piwi_ago-like"/>
</dbReference>
<dbReference type="CDD" id="cd04657">
    <property type="entry name" value="Piwi_ago-like"/>
    <property type="match status" value="1"/>
</dbReference>
<dbReference type="PROSITE" id="PS50822">
    <property type="entry name" value="PIWI"/>
    <property type="match status" value="1"/>
</dbReference>
<dbReference type="InterPro" id="IPR036085">
    <property type="entry name" value="PAZ_dom_sf"/>
</dbReference>
<dbReference type="SUPFAM" id="SSF101690">
    <property type="entry name" value="PAZ domain"/>
    <property type="match status" value="1"/>
</dbReference>
<dbReference type="InterPro" id="IPR012337">
    <property type="entry name" value="RNaseH-like_sf"/>
</dbReference>
<feature type="domain" description="Piwi" evidence="2">
    <location>
        <begin position="700"/>
        <end position="1010"/>
    </location>
</feature>
<dbReference type="Pfam" id="PF16486">
    <property type="entry name" value="ArgoN"/>
    <property type="match status" value="1"/>
</dbReference>
<dbReference type="InterPro" id="IPR032472">
    <property type="entry name" value="ArgoL2"/>
</dbReference>
<reference evidence="3" key="1">
    <citation type="submission" date="2020-05" db="EMBL/GenBank/DDBJ databases">
        <title>Mycena genomes resolve the evolution of fungal bioluminescence.</title>
        <authorList>
            <person name="Tsai I.J."/>
        </authorList>
    </citation>
    <scope>NUCLEOTIDE SEQUENCE</scope>
    <source>
        <strain evidence="3">160909Yilan</strain>
    </source>
</reference>
<feature type="compositionally biased region" description="Low complexity" evidence="1">
    <location>
        <begin position="179"/>
        <end position="191"/>
    </location>
</feature>
<dbReference type="Gene3D" id="3.40.50.2300">
    <property type="match status" value="1"/>
</dbReference>
<dbReference type="InterPro" id="IPR032473">
    <property type="entry name" value="Argonaute_Mid_dom"/>
</dbReference>
<proteinExistence type="predicted"/>
<dbReference type="Pfam" id="PF16487">
    <property type="entry name" value="ArgoMid"/>
    <property type="match status" value="1"/>
</dbReference>
<dbReference type="Gene3D" id="3.30.420.10">
    <property type="entry name" value="Ribonuclease H-like superfamily/Ribonuclease H"/>
    <property type="match status" value="1"/>
</dbReference>
<accession>A0A8H6YXX1</accession>
<keyword evidence="4" id="KW-1185">Reference proteome</keyword>
<feature type="region of interest" description="Disordered" evidence="1">
    <location>
        <begin position="142"/>
        <end position="191"/>
    </location>
</feature>
<dbReference type="InterPro" id="IPR036397">
    <property type="entry name" value="RNaseH_sf"/>
</dbReference>
<sequence>MHATRTIDLSFPRAPPDTTETTNAHLYHRCVVRRFLLTLRAQSTTAHTSLIPHTVLCTLPPCMRLLKAVKFSSDGHTESSPLALTLHITMRNLSPICASVRRSSPARPDTQDASRPAARAVLTELTLGTGATRYDHLCATHIMPPRGQNRPENPGTRGGFRGTGGPRGGPRGGYGGSGARTAPQPAHQPAPQHITTIGVRRPDYGSSGRPLNINVNSFTARIPNSNIYHYDGAWTLLYFSLELIFLMDIISADKVLPAAMNMRLIEELQNHVAPHIFAETRCVFDGKKNLYAPVELDLGSDSRQFDVSLPGAPVSSDRPPKIYKITLTLVATINTEVLHRFIQGIQSYDNTVSTALMALNVVIRMEPSQRFPIKGRSFFTEQGSKAIGAGLVLWRGYFQSIRPAVNRMLINVDISTGVMYQPGPLIKLCLSFLNLNPNDPLRLTRDLDDRQRIKLGRFIAGIRVRTEDASRDPDPKKAVTRARVVRKLTQQGASNVTFVMRGGRTLTVAKYYEETTGRPLRFPTVLCVELVRKEVPDEKKADLVAFATKAPKDRLESIKNGMEVLAYGQSEYVRKFGLQVDPNVLATKARVLRPPTLKYGTGGKAATVEPRNGSWNMADKKFYRPATIAAWVLVVLDTRLPDRLLEDVGRGLVQGCISTGMTVTHQLPTVRRVNPQSKIPDQLQLAGTACYQQYGVAPTLFTVILPEGGNDIYTIVKHWGDVTKGVVTQCLKSRNCTRANMQFWANVALKINAKLGGINVITDPTQGTILSDPRNPTVVMGADVMHPGAGTNGRPSYAAVVSSVDSNAAKYVAIQSVQASRQELISDLEGMTAYTLGKYMSYRTAVENVPQSLRAPTRLIFYRDGVSEGQFQQVLDQELPLIKAACEKLNIAPKITLVIVGKRHHVRLFPMDGRDADRSGNCPAGTVVDRDIGHPTEFDFYLQSHAGILGTSRPGHYSVLYDENNLNADTMQALSFALTHVYAGSTRSVSIPAPVYYADTVCARAKIHFDPEKIGGDFSESGVTDTTETLEAYKRDFMALHSNQTGRMYFS</sequence>
<name>A0A8H6YXX1_9AGAR</name>
<dbReference type="SMART" id="SM01163">
    <property type="entry name" value="DUF1785"/>
    <property type="match status" value="1"/>
</dbReference>
<organism evidence="3 4">
    <name type="scientific">Mycena sanguinolenta</name>
    <dbReference type="NCBI Taxonomy" id="230812"/>
    <lineage>
        <taxon>Eukaryota</taxon>
        <taxon>Fungi</taxon>
        <taxon>Dikarya</taxon>
        <taxon>Basidiomycota</taxon>
        <taxon>Agaricomycotina</taxon>
        <taxon>Agaricomycetes</taxon>
        <taxon>Agaricomycetidae</taxon>
        <taxon>Agaricales</taxon>
        <taxon>Marasmiineae</taxon>
        <taxon>Mycenaceae</taxon>
        <taxon>Mycena</taxon>
    </lineage>
</organism>